<dbReference type="PANTHER" id="PTHR48467:SF1">
    <property type="entry name" value="GLUTAMATE SYNTHASE 1 [NADH], CHLOROPLASTIC-LIKE"/>
    <property type="match status" value="1"/>
</dbReference>
<accession>M7PEG2</accession>
<evidence type="ECO:0000256" key="3">
    <source>
        <dbReference type="ARBA" id="ARBA00022630"/>
    </source>
</evidence>
<dbReference type="PRINTS" id="PR00419">
    <property type="entry name" value="ADXRDTASE"/>
</dbReference>
<dbReference type="InterPro" id="IPR055275">
    <property type="entry name" value="Ferredox_Rdtase"/>
</dbReference>
<feature type="binding site" evidence="10">
    <location>
        <begin position="213"/>
        <end position="214"/>
    </location>
    <ligand>
        <name>NADP(+)</name>
        <dbReference type="ChEBI" id="CHEBI:58349"/>
    </ligand>
</feature>
<dbReference type="GeneID" id="19896327"/>
<feature type="binding site" evidence="9">
    <location>
        <position position="60"/>
    </location>
    <ligand>
        <name>FAD</name>
        <dbReference type="ChEBI" id="CHEBI:57692"/>
    </ligand>
</feature>
<evidence type="ECO:0000313" key="11">
    <source>
        <dbReference type="EMBL" id="EMR08849.1"/>
    </source>
</evidence>
<dbReference type="EC" id="1.18.1.6" evidence="8"/>
<feature type="binding site" evidence="9">
    <location>
        <position position="52"/>
    </location>
    <ligand>
        <name>FAD</name>
        <dbReference type="ChEBI" id="CHEBI:57692"/>
    </ligand>
</feature>
<gene>
    <name evidence="11" type="ORF">PNEG_02636</name>
</gene>
<name>M7PEG2_PNEMU</name>
<comment type="subcellular location">
    <subcellularLocation>
        <location evidence="8">Mitochondrion</location>
    </subcellularLocation>
</comment>
<dbReference type="RefSeq" id="XP_007874655.1">
    <property type="nucleotide sequence ID" value="XM_007876464.1"/>
</dbReference>
<dbReference type="GO" id="GO:0004324">
    <property type="term" value="F:ferredoxin-NADP+ reductase activity"/>
    <property type="evidence" value="ECO:0007669"/>
    <property type="project" value="EnsemblFungi"/>
</dbReference>
<feature type="binding site" evidence="9">
    <location>
        <position position="96"/>
    </location>
    <ligand>
        <name>FAD</name>
        <dbReference type="ChEBI" id="CHEBI:57692"/>
    </ligand>
</feature>
<evidence type="ECO:0000256" key="5">
    <source>
        <dbReference type="ARBA" id="ARBA00022857"/>
    </source>
</evidence>
<keyword evidence="12" id="KW-1185">Reference proteome</keyword>
<keyword evidence="3 8" id="KW-0285">Flavoprotein</keyword>
<dbReference type="GO" id="GO:0005739">
    <property type="term" value="C:mitochondrion"/>
    <property type="evidence" value="ECO:0007669"/>
    <property type="project" value="UniProtKB-SubCell"/>
</dbReference>
<comment type="catalytic activity">
    <reaction evidence="7 8">
        <text>2 reduced [adrenodoxin] + NADP(+) + H(+) = 2 oxidized [adrenodoxin] + NADPH</text>
        <dbReference type="Rhea" id="RHEA:42312"/>
        <dbReference type="Rhea" id="RHEA-COMP:9998"/>
        <dbReference type="Rhea" id="RHEA-COMP:9999"/>
        <dbReference type="ChEBI" id="CHEBI:15378"/>
        <dbReference type="ChEBI" id="CHEBI:33737"/>
        <dbReference type="ChEBI" id="CHEBI:33738"/>
        <dbReference type="ChEBI" id="CHEBI:57783"/>
        <dbReference type="ChEBI" id="CHEBI:58349"/>
        <dbReference type="EC" id="1.18.1.6"/>
    </reaction>
</comment>
<feature type="binding site" evidence="9">
    <location>
        <begin position="399"/>
        <end position="401"/>
    </location>
    <ligand>
        <name>FAD</name>
        <dbReference type="ChEBI" id="CHEBI:57692"/>
    </ligand>
</feature>
<evidence type="ECO:0000256" key="8">
    <source>
        <dbReference type="PIRNR" id="PIRNR000362"/>
    </source>
</evidence>
<evidence type="ECO:0000256" key="9">
    <source>
        <dbReference type="PIRSR" id="PIRSR000362-1"/>
    </source>
</evidence>
<dbReference type="EMBL" id="AFWA02000007">
    <property type="protein sequence ID" value="EMR08849.1"/>
    <property type="molecule type" value="Genomic_DNA"/>
</dbReference>
<evidence type="ECO:0000256" key="1">
    <source>
        <dbReference type="ARBA" id="ARBA00001974"/>
    </source>
</evidence>
<keyword evidence="6 8" id="KW-0560">Oxidoreductase</keyword>
<dbReference type="eggNOG" id="KOG1800">
    <property type="taxonomic scope" value="Eukaryota"/>
</dbReference>
<dbReference type="AlphaFoldDB" id="M7PEG2"/>
<dbReference type="PANTHER" id="PTHR48467">
    <property type="entry name" value="GLUTAMATE SYNTHASE 1 [NADH], CHLOROPLASTIC-LIKE"/>
    <property type="match status" value="1"/>
</dbReference>
<dbReference type="InterPro" id="IPR036188">
    <property type="entry name" value="FAD/NAD-bd_sf"/>
</dbReference>
<evidence type="ECO:0000256" key="2">
    <source>
        <dbReference type="ARBA" id="ARBA00008312"/>
    </source>
</evidence>
<evidence type="ECO:0000313" key="12">
    <source>
        <dbReference type="Proteomes" id="UP000011958"/>
    </source>
</evidence>
<feature type="binding site" evidence="9">
    <location>
        <position position="31"/>
    </location>
    <ligand>
        <name>FAD</name>
        <dbReference type="ChEBI" id="CHEBI:57692"/>
    </ligand>
</feature>
<dbReference type="Proteomes" id="UP000011958">
    <property type="component" value="Unassembled WGS sequence"/>
</dbReference>
<comment type="caution">
    <text evidence="11">The sequence shown here is derived from an EMBL/GenBank/DDBJ whole genome shotgun (WGS) entry which is preliminary data.</text>
</comment>
<dbReference type="VEuPathDB" id="FungiDB:PNEG_02636"/>
<sequence>MFLKKTKRICQLFIQKNFNTFRVCIIGSGPAGFYTADKLLKNIPGCLVDMYEAFPFPFGLLRLGVAPDNFEIKNLKNKFSKVGEYDGFHFIGNVRVGKDISLLQLKPHYDCLVMAYGASEDRKLGLHLEGTLRGIYSAQSFVGWYNGHYEYQELNPDLESSDVAVIVGHGNVALDIARILLSDPNVLSKTDITKRALEGLRRSKIKHVKIIGRRGPLQMSFTINELRKLMELSNISFSTPNLDSYINQYVLPENLTRSQKRLFDLLLKKNSLKPDMTNRSWSLEFLLSPCKFIKDESKLNILSSVLFEKNILKKCPNKNILKAVGIGETVNINTSCLIRSIGYKGIAIENCGDIGIPFDSDRGIIPNISGRVLSDSEGKFAYELPGIYTSGWIKTGPVGVITNTMYSAFETANSIIEDWKSKKPFLNSTSKESRHGFNALLPYFKEKGIRFIQWKDWKKLEDLEFKKGKELGKMREKFVSINEILKILE</sequence>
<dbReference type="STRING" id="1069680.M7PEG2"/>
<dbReference type="GO" id="GO:0071949">
    <property type="term" value="F:FAD binding"/>
    <property type="evidence" value="ECO:0007669"/>
    <property type="project" value="EnsemblFungi"/>
</dbReference>
<dbReference type="Gene3D" id="3.50.50.60">
    <property type="entry name" value="FAD/NAD(P)-binding domain"/>
    <property type="match status" value="1"/>
</dbReference>
<feature type="binding site" evidence="10">
    <location>
        <position position="225"/>
    </location>
    <ligand>
        <name>NADP(+)</name>
        <dbReference type="ChEBI" id="CHEBI:58349"/>
    </ligand>
</feature>
<feature type="binding site" evidence="9">
    <location>
        <position position="392"/>
    </location>
    <ligand>
        <name>FAD</name>
        <dbReference type="ChEBI" id="CHEBI:57692"/>
    </ligand>
</feature>
<dbReference type="PIRSF" id="PIRSF000362">
    <property type="entry name" value="FNR"/>
    <property type="match status" value="1"/>
</dbReference>
<keyword evidence="5 8" id="KW-0521">NADP</keyword>
<dbReference type="InterPro" id="IPR021163">
    <property type="entry name" value="Ferredox_Rdtase_adrenod"/>
</dbReference>
<keyword evidence="4 8" id="KW-0274">FAD</keyword>
<protein>
    <recommendedName>
        <fullName evidence="8">NADPH:adrenodoxin oxidoreductase, mitochondrial</fullName>
        <ecNumber evidence="8">1.18.1.6</ecNumber>
    </recommendedName>
</protein>
<dbReference type="SUPFAM" id="SSF51971">
    <property type="entry name" value="Nucleotide-binding domain"/>
    <property type="match status" value="1"/>
</dbReference>
<feature type="binding site" evidence="10">
    <location>
        <position position="399"/>
    </location>
    <ligand>
        <name>NADP(+)</name>
        <dbReference type="ChEBI" id="CHEBI:58349"/>
    </ligand>
</feature>
<comment type="cofactor">
    <cofactor evidence="1 8 9">
        <name>FAD</name>
        <dbReference type="ChEBI" id="CHEBI:57692"/>
    </cofactor>
</comment>
<evidence type="ECO:0000256" key="6">
    <source>
        <dbReference type="ARBA" id="ARBA00023002"/>
    </source>
</evidence>
<feature type="binding site" evidence="10">
    <location>
        <begin position="169"/>
        <end position="172"/>
    </location>
    <ligand>
        <name>NADP(+)</name>
        <dbReference type="ChEBI" id="CHEBI:58349"/>
    </ligand>
</feature>
<comment type="similarity">
    <text evidence="2 8">Belongs to the ferredoxin--NADP reductase type 1 family.</text>
</comment>
<dbReference type="HOGENOM" id="CLU_024722_3_0_1"/>
<evidence type="ECO:0000256" key="10">
    <source>
        <dbReference type="PIRSR" id="PIRSR000362-2"/>
    </source>
</evidence>
<reference evidence="12" key="1">
    <citation type="journal article" date="2016" name="Nat. Commun.">
        <title>Genome analysis of three Pneumocystis species reveals adaptation mechanisms to life exclusively in mammalian hosts.</title>
        <authorList>
            <person name="Ma L."/>
            <person name="Chen Z."/>
            <person name="Huang D.W."/>
            <person name="Kutty G."/>
            <person name="Ishihara M."/>
            <person name="Wang H."/>
            <person name="Abouelleil A."/>
            <person name="Bishop L."/>
            <person name="Davey E."/>
            <person name="Deng R."/>
            <person name="Deng X."/>
            <person name="Fan L."/>
            <person name="Fantoni G."/>
            <person name="Fitzgerald M."/>
            <person name="Gogineni E."/>
            <person name="Goldberg J.M."/>
            <person name="Handley G."/>
            <person name="Hu X."/>
            <person name="Huber C."/>
            <person name="Jiao X."/>
            <person name="Jones K."/>
            <person name="Levin J.Z."/>
            <person name="Liu Y."/>
            <person name="Macdonald P."/>
            <person name="Melnikov A."/>
            <person name="Raley C."/>
            <person name="Sassi M."/>
            <person name="Sherman B.T."/>
            <person name="Song X."/>
            <person name="Sykes S."/>
            <person name="Tran B."/>
            <person name="Walsh L."/>
            <person name="Xia Y."/>
            <person name="Yang J."/>
            <person name="Young S."/>
            <person name="Zeng Q."/>
            <person name="Zheng X."/>
            <person name="Stephens R."/>
            <person name="Nusbaum C."/>
            <person name="Birren B.W."/>
            <person name="Azadi P."/>
            <person name="Lempicki R.A."/>
            <person name="Cuomo C.A."/>
            <person name="Kovacs J.A."/>
        </authorList>
    </citation>
    <scope>NUCLEOTIDE SEQUENCE [LARGE SCALE GENOMIC DNA]</scope>
    <source>
        <strain evidence="12">B123</strain>
    </source>
</reference>
<organism evidence="11 12">
    <name type="scientific">Pneumocystis murina (strain B123)</name>
    <name type="common">Mouse pneumocystis pneumonia agent</name>
    <name type="synonym">Pneumocystis carinii f. sp. muris</name>
    <dbReference type="NCBI Taxonomy" id="1069680"/>
    <lineage>
        <taxon>Eukaryota</taxon>
        <taxon>Fungi</taxon>
        <taxon>Dikarya</taxon>
        <taxon>Ascomycota</taxon>
        <taxon>Taphrinomycotina</taxon>
        <taxon>Pneumocystomycetes</taxon>
        <taxon>Pneumocystaceae</taxon>
        <taxon>Pneumocystis</taxon>
    </lineage>
</organism>
<evidence type="ECO:0000256" key="7">
    <source>
        <dbReference type="ARBA" id="ARBA00048933"/>
    </source>
</evidence>
<keyword evidence="8" id="KW-0496">Mitochondrion</keyword>
<dbReference type="OrthoDB" id="333024at2759"/>
<proteinExistence type="inferred from homology"/>
<evidence type="ECO:0000256" key="4">
    <source>
        <dbReference type="ARBA" id="ARBA00022827"/>
    </source>
</evidence>
<dbReference type="OMA" id="RFNFIGN"/>
<dbReference type="GO" id="GO:0008860">
    <property type="term" value="F:ferredoxin-NAD+ reductase activity"/>
    <property type="evidence" value="ECO:0007669"/>
    <property type="project" value="EnsemblFungi"/>
</dbReference>
<dbReference type="Gene3D" id="3.40.50.720">
    <property type="entry name" value="NAD(P)-binding Rossmann-like Domain"/>
    <property type="match status" value="1"/>
</dbReference>